<reference evidence="2 3" key="1">
    <citation type="submission" date="2023-05" db="EMBL/GenBank/DDBJ databases">
        <title>Novel species of genus Flectobacillus isolated from stream in China.</title>
        <authorList>
            <person name="Lu H."/>
        </authorList>
    </citation>
    <scope>NUCLEOTIDE SEQUENCE [LARGE SCALE GENOMIC DNA]</scope>
    <source>
        <strain evidence="2 3">DC10W</strain>
    </source>
</reference>
<feature type="transmembrane region" description="Helical" evidence="1">
    <location>
        <begin position="7"/>
        <end position="29"/>
    </location>
</feature>
<sequence length="366" mass="42726">MKNKNRFNIVLTILVTITVAYFIVLLYGFNIISFDEKGVLISHHNFKLNESFKDSGTTGDTIGGIFGPIISIIASILTYWAFMEQVEANNKQFDEINRIKYNERFDLLLSIYRDNVQKVESERSFQDIFDEFKFIYLVILEKVNSDISVRRLESTSQQEKIDLKINYDDIVNISFAVLIFGLDSAYDKENKTLKVRTSSTDTDIVTAYLKGLERLNELITLKANNFSVESVTYNCEYQYRQKKHELKVTDKSFKGCRRDLENYFKNLDIFLDYICSHFDESVDEKEINNFGTSIAILESQLTLHELLLLYFYGRSIISDTFGNLFLESNLIFSTPLEMIDFIDTFSYKGVHIDTRRSSRYTYLFKS</sequence>
<feature type="transmembrane region" description="Helical" evidence="1">
    <location>
        <begin position="62"/>
        <end position="82"/>
    </location>
</feature>
<keyword evidence="3" id="KW-1185">Reference proteome</keyword>
<dbReference type="RefSeq" id="WP_283369633.1">
    <property type="nucleotide sequence ID" value="NZ_JASHID010000005.1"/>
</dbReference>
<dbReference type="Proteomes" id="UP001236569">
    <property type="component" value="Unassembled WGS sequence"/>
</dbReference>
<organism evidence="2 3">
    <name type="scientific">Flectobacillus longus</name>
    <dbReference type="NCBI Taxonomy" id="2984207"/>
    <lineage>
        <taxon>Bacteria</taxon>
        <taxon>Pseudomonadati</taxon>
        <taxon>Bacteroidota</taxon>
        <taxon>Cytophagia</taxon>
        <taxon>Cytophagales</taxon>
        <taxon>Flectobacillaceae</taxon>
        <taxon>Flectobacillus</taxon>
    </lineage>
</organism>
<name>A0ABT6YLI2_9BACT</name>
<evidence type="ECO:0000256" key="1">
    <source>
        <dbReference type="SAM" id="Phobius"/>
    </source>
</evidence>
<gene>
    <name evidence="2" type="ORF">QM480_08885</name>
</gene>
<evidence type="ECO:0000313" key="2">
    <source>
        <dbReference type="EMBL" id="MDI9864438.1"/>
    </source>
</evidence>
<evidence type="ECO:0008006" key="4">
    <source>
        <dbReference type="Google" id="ProtNLM"/>
    </source>
</evidence>
<comment type="caution">
    <text evidence="2">The sequence shown here is derived from an EMBL/GenBank/DDBJ whole genome shotgun (WGS) entry which is preliminary data.</text>
</comment>
<protein>
    <recommendedName>
        <fullName evidence="4">Phage abortive infection protein</fullName>
    </recommendedName>
</protein>
<evidence type="ECO:0000313" key="3">
    <source>
        <dbReference type="Proteomes" id="UP001236569"/>
    </source>
</evidence>
<accession>A0ABT6YLI2</accession>
<keyword evidence="1" id="KW-1133">Transmembrane helix</keyword>
<keyword evidence="1" id="KW-0472">Membrane</keyword>
<dbReference type="EMBL" id="JASHID010000005">
    <property type="protein sequence ID" value="MDI9864438.1"/>
    <property type="molecule type" value="Genomic_DNA"/>
</dbReference>
<proteinExistence type="predicted"/>
<keyword evidence="1" id="KW-0812">Transmembrane</keyword>